<dbReference type="InterPro" id="IPR025419">
    <property type="entry name" value="DUF4142"/>
</dbReference>
<keyword evidence="4" id="KW-1185">Reference proteome</keyword>
<evidence type="ECO:0000259" key="2">
    <source>
        <dbReference type="Pfam" id="PF13628"/>
    </source>
</evidence>
<gene>
    <name evidence="3" type="ORF">EOE48_24395</name>
</gene>
<feature type="chain" id="PRO_5018576004" evidence="1">
    <location>
        <begin position="27"/>
        <end position="248"/>
    </location>
</feature>
<proteinExistence type="predicted"/>
<dbReference type="EMBL" id="SACP01000034">
    <property type="protein sequence ID" value="RVU14208.1"/>
    <property type="molecule type" value="Genomic_DNA"/>
</dbReference>
<evidence type="ECO:0000256" key="1">
    <source>
        <dbReference type="SAM" id="SignalP"/>
    </source>
</evidence>
<feature type="signal peptide" evidence="1">
    <location>
        <begin position="1"/>
        <end position="26"/>
    </location>
</feature>
<dbReference type="AlphaFoldDB" id="A0A3S2XGJ0"/>
<comment type="caution">
    <text evidence="3">The sequence shown here is derived from an EMBL/GenBank/DDBJ whole genome shotgun (WGS) entry which is preliminary data.</text>
</comment>
<dbReference type="RefSeq" id="WP_127733484.1">
    <property type="nucleotide sequence ID" value="NZ_SACP01000034.1"/>
</dbReference>
<dbReference type="PANTHER" id="PTHR38593">
    <property type="entry name" value="BLR2558 PROTEIN"/>
    <property type="match status" value="1"/>
</dbReference>
<dbReference type="Gene3D" id="1.20.1260.10">
    <property type="match status" value="1"/>
</dbReference>
<protein>
    <submittedName>
        <fullName evidence="3">DUF4142 domain-containing protein</fullName>
    </submittedName>
</protein>
<dbReference type="PANTHER" id="PTHR38593:SF1">
    <property type="entry name" value="BLR2558 PROTEIN"/>
    <property type="match status" value="1"/>
</dbReference>
<dbReference type="InterPro" id="IPR012347">
    <property type="entry name" value="Ferritin-like"/>
</dbReference>
<keyword evidence="1" id="KW-0732">Signal</keyword>
<dbReference type="OrthoDB" id="7983872at2"/>
<evidence type="ECO:0000313" key="4">
    <source>
        <dbReference type="Proteomes" id="UP000286997"/>
    </source>
</evidence>
<feature type="domain" description="DUF4142" evidence="2">
    <location>
        <begin position="46"/>
        <end position="94"/>
    </location>
</feature>
<name>A0A3S2XGJ0_9HYPH</name>
<accession>A0A3S2XGJ0</accession>
<reference evidence="3 4" key="1">
    <citation type="submission" date="2019-01" db="EMBL/GenBank/DDBJ databases">
        <authorList>
            <person name="Chen W.-M."/>
        </authorList>
    </citation>
    <scope>NUCLEOTIDE SEQUENCE [LARGE SCALE GENOMIC DNA]</scope>
    <source>
        <strain evidence="3 4">TER-1</strain>
    </source>
</reference>
<evidence type="ECO:0000313" key="3">
    <source>
        <dbReference type="EMBL" id="RVU14208.1"/>
    </source>
</evidence>
<sequence length="248" mass="25730">MTLKSRLAQASLVVAVSAAPLASAFAQGAPLPVLIPAGPGAATIDTEAFRAEALRNDAYSIEASRMALERSRNPKVRAHADQVIVNRQATTDALLPPGTSLTAGGTVVADGTRDGPFGSPLGLIALPFQITGAVVGGVVGGVTGTNPVNPIVDARPGEPGKRVALDPSRQKRLADLNATSGRRFDRTYTGLQAASDAESVRLYQAYARNGDSARGRTFAAQAAPMLQDEFDRAADLHGRLSEDDDAAF</sequence>
<organism evidence="3 4">
    <name type="scientific">Methylobacterium oryzihabitans</name>
    <dbReference type="NCBI Taxonomy" id="2499852"/>
    <lineage>
        <taxon>Bacteria</taxon>
        <taxon>Pseudomonadati</taxon>
        <taxon>Pseudomonadota</taxon>
        <taxon>Alphaproteobacteria</taxon>
        <taxon>Hyphomicrobiales</taxon>
        <taxon>Methylobacteriaceae</taxon>
        <taxon>Methylobacterium</taxon>
    </lineage>
</organism>
<feature type="domain" description="DUF4142" evidence="2">
    <location>
        <begin position="164"/>
        <end position="236"/>
    </location>
</feature>
<dbReference type="Proteomes" id="UP000286997">
    <property type="component" value="Unassembled WGS sequence"/>
</dbReference>
<dbReference type="Pfam" id="PF13628">
    <property type="entry name" value="DUF4142"/>
    <property type="match status" value="2"/>
</dbReference>